<name>A0A0F8WAI0_9EURO</name>
<dbReference type="CDD" id="cd06060">
    <property type="entry name" value="misato"/>
    <property type="match status" value="1"/>
</dbReference>
<evidence type="ECO:0000256" key="10">
    <source>
        <dbReference type="ARBA" id="ARBA00023128"/>
    </source>
</evidence>
<evidence type="ECO:0008006" key="17">
    <source>
        <dbReference type="Google" id="ProtNLM"/>
    </source>
</evidence>
<evidence type="ECO:0000259" key="14">
    <source>
        <dbReference type="Pfam" id="PF14881"/>
    </source>
</evidence>
<comment type="function">
    <text evidence="1">Involved in the partitioning of the mitochondrial organelle and mitochondrial DNA (mtDNA) inheritance.</text>
</comment>
<dbReference type="Gene3D" id="3.90.640.10">
    <property type="entry name" value="Actin, Chain A, domain 4"/>
    <property type="match status" value="1"/>
</dbReference>
<evidence type="ECO:0000256" key="2">
    <source>
        <dbReference type="ARBA" id="ARBA00004173"/>
    </source>
</evidence>
<dbReference type="GO" id="GO:0034663">
    <property type="term" value="C:endoplasmic reticulum chaperone complex"/>
    <property type="evidence" value="ECO:0007669"/>
    <property type="project" value="TreeGrafter"/>
</dbReference>
<protein>
    <recommendedName>
        <fullName evidence="17">Hsp70 family chaperone Lhs1/Orp150</fullName>
    </recommendedName>
</protein>
<comment type="similarity">
    <text evidence="4">Belongs to the heat shock protein 70 family.</text>
</comment>
<dbReference type="PANTHER" id="PTHR45639">
    <property type="entry name" value="HSC70CB, ISOFORM G-RELATED"/>
    <property type="match status" value="1"/>
</dbReference>
<feature type="compositionally biased region" description="Basic and acidic residues" evidence="12">
    <location>
        <begin position="1505"/>
        <end position="1545"/>
    </location>
</feature>
<dbReference type="Gene3D" id="1.20.1270.10">
    <property type="match status" value="1"/>
</dbReference>
<dbReference type="GO" id="GO:0005739">
    <property type="term" value="C:mitochondrion"/>
    <property type="evidence" value="ECO:0007669"/>
    <property type="project" value="UniProtKB-SubCell"/>
</dbReference>
<sequence>MSTWPDSVDVPHQVTVAQDSSANQTGSSHITCVYDIRYPQNGRRGSNFKRRSESYFTYNGEDDSPVDHDVHFRPGIGADGGETFTPRTLIYDLKGAFGTLRKHNALYELSEDSTPGQGLWDGKEIVHKLAPITASNYQKSLDEGTAPQPLSSETVRFWSDYNRVFYHPRSIVQLNDYELNSKIMPFEDWTIGEDLFNDIDKEHDLLDRDVRPFVEECDQLRALQLFTGSDDAWGGFAARYIDRLVDEYGKKAVLVWALEDGKRVHQTTRLKRDMNKARSLHAISPQSTLYTPILDPPTRVPPSLHLNPHSEWYSSALVSVAMESVTLPTRLRPYQDFESLLAGDDSTHKIFELQCSILSSKVSAESQSAIQAKQSNRGEVFGTEPSKAESKFDLDFTYDGYSSDKSHIYNQLQVLRGVDPDDKDEPSSGEDIGITRRKRLYNSEPMFHRFHTSLQFPILGSFPNTMFASPNSEQKINVLAALSASSRTAEKIKGMETAASRVIGVDERENLVNGLGEIRESYETGWMSDSDFDDESHRSRRNTETMALGGRRRSCSSLHFFPSSPILSVVIVPFLLFFLSFPAPTSAAGSAVLGIDVGTEYLKAALVKPGIPLEIVLTKDSKRKESAAVAFKPSRQSDAVFPERFYGGDALALSARYPDDVYVNLKTLIGLSFNGGEDEVVKTYHERYPALKLESAPGERGTVGLRSNRLGEEEKKEAFLVEELLAMQLKQIKANADGLAGKGSDIRDVVITYPAFYTADEKRSLQLAAELAGLNVDALISDALAVGINYAMSRTFPSVSDGQKPEYHVVYDMGAGSTTAAVLRFQSRTMKDVGRFNKTVQEVQVVGAGWDKTLGGDSLNDVLVKDMVDQLVDDKKLNGRVAVEDLRAHGKTMARLWKDSEKIRQVLSANTETSASFESLYEEDFTFKYRVSRSRLEELAEQHIARLGKPLEDALAAAGLQLNDIDSIILHGGAIRAPFVQKELEKVCGDSSKIRTNVNADEAAVFGAAFKGAGLSPSFRVKDIRASDASGYPVVLKWPSESKERQQKLFTPTSQVGPEKQVTVKNLEDFEFSFYQQVPVNGDVAELPVLSVKTQNLTASVDKLKDSFGCSTANITTKFSIRLNPLNGIPEVSGGSVSCEVETSKKGSVVEDVKGFFGLGSKKEQEALSEEGEPSESITLEADEPQASTSSADDAAPTSVKENKKATPQTRLETIPISLVATPLGVPAPSEAELARIKNRLNAFDASDRDRVLREVALNELESFIYKSRDLTEDEEFTKVLKPEQLTDLTEKVSAASDWIYEDGADAKTSELREKLKSLKDVVNPALKRQQENAARPARVELLRETLKNSKMVMDVMEKQIQQDEEIHSANLPESNTSETESSSSEIPSPSADADDLDDDAYATSTSSKTSSATSTPKPASPKYSVFQPSDLTSLSKTYESTNTWFETQLALQEQLTETDNPALTVAEIDFRLKELERTMNRIYEKMGAAAKKASNDQSSKKNSKKENSTDKSKKPTSSKDQEPAQETQEKKEGKKPQSNVKDEL</sequence>
<keyword evidence="6" id="KW-0732">Signal</keyword>
<dbReference type="VEuPathDB" id="FungiDB:P175DRAFT_0555618"/>
<comment type="subcellular location">
    <subcellularLocation>
        <location evidence="3">Endoplasmic reticulum lumen</location>
    </subcellularLocation>
    <subcellularLocation>
        <location evidence="2">Mitochondrion</location>
    </subcellularLocation>
</comment>
<keyword evidence="7" id="KW-0547">Nucleotide-binding</keyword>
<evidence type="ECO:0000256" key="1">
    <source>
        <dbReference type="ARBA" id="ARBA00003757"/>
    </source>
</evidence>
<dbReference type="GO" id="GO:0030968">
    <property type="term" value="P:endoplasmic reticulum unfolded protein response"/>
    <property type="evidence" value="ECO:0007669"/>
    <property type="project" value="TreeGrafter"/>
</dbReference>
<evidence type="ECO:0000313" key="15">
    <source>
        <dbReference type="EMBL" id="KKK14860.1"/>
    </source>
</evidence>
<dbReference type="Gene3D" id="3.30.420.40">
    <property type="match status" value="2"/>
</dbReference>
<keyword evidence="10" id="KW-0496">Mitochondrion</keyword>
<dbReference type="InterPro" id="IPR043129">
    <property type="entry name" value="ATPase_NBD"/>
</dbReference>
<evidence type="ECO:0000256" key="9">
    <source>
        <dbReference type="ARBA" id="ARBA00022840"/>
    </source>
</evidence>
<dbReference type="EMBL" id="JYKN01002866">
    <property type="protein sequence ID" value="KKK14860.1"/>
    <property type="molecule type" value="Genomic_DNA"/>
</dbReference>
<feature type="compositionally biased region" description="Low complexity" evidence="12">
    <location>
        <begin position="1187"/>
        <end position="1199"/>
    </location>
</feature>
<feature type="region of interest" description="Disordered" evidence="12">
    <location>
        <begin position="1366"/>
        <end position="1428"/>
    </location>
</feature>
<dbReference type="InterPro" id="IPR019605">
    <property type="entry name" value="Misato_II_tubulin-like"/>
</dbReference>
<evidence type="ECO:0000256" key="12">
    <source>
        <dbReference type="SAM" id="MobiDB-lite"/>
    </source>
</evidence>
<dbReference type="Proteomes" id="UP000034947">
    <property type="component" value="Unassembled WGS sequence"/>
</dbReference>
<dbReference type="VEuPathDB" id="FungiDB:P175DRAFT_0522035"/>
<proteinExistence type="inferred from homology"/>
<feature type="compositionally biased region" description="Low complexity" evidence="12">
    <location>
        <begin position="1402"/>
        <end position="1423"/>
    </location>
</feature>
<comment type="similarity">
    <text evidence="5">Belongs to the misato family.</text>
</comment>
<dbReference type="InterPro" id="IPR036525">
    <property type="entry name" value="Tubulin/FtsZ_GTPase_sf"/>
</dbReference>
<comment type="caution">
    <text evidence="15">The sequence shown here is derived from an EMBL/GenBank/DDBJ whole genome shotgun (WGS) entry which is preliminary data.</text>
</comment>
<dbReference type="FunFam" id="1.20.1270.10:FF:000002">
    <property type="entry name" value="Heat shock 70 kDa protein 4"/>
    <property type="match status" value="1"/>
</dbReference>
<dbReference type="GO" id="GO:0005524">
    <property type="term" value="F:ATP binding"/>
    <property type="evidence" value="ECO:0007669"/>
    <property type="project" value="UniProtKB-KW"/>
</dbReference>
<dbReference type="SUPFAM" id="SSF53067">
    <property type="entry name" value="Actin-like ATPase domain"/>
    <property type="match status" value="2"/>
</dbReference>
<keyword evidence="8" id="KW-0256">Endoplasmic reticulum</keyword>
<dbReference type="InterPro" id="IPR029209">
    <property type="entry name" value="DML1/Misato_tubulin"/>
</dbReference>
<dbReference type="PANTHER" id="PTHR45639:SF3">
    <property type="entry name" value="HYPOXIA UP-REGULATED PROTEIN 1"/>
    <property type="match status" value="1"/>
</dbReference>
<dbReference type="SUPFAM" id="SSF52490">
    <property type="entry name" value="Tubulin nucleotide-binding domain-like"/>
    <property type="match status" value="1"/>
</dbReference>
<dbReference type="Gene3D" id="2.60.34.10">
    <property type="entry name" value="Substrate Binding Domain Of DNAk, Chain A, domain 1"/>
    <property type="match status" value="1"/>
</dbReference>
<dbReference type="FunFam" id="3.30.420.40:FF:000084">
    <property type="entry name" value="Heat shock protein 17"/>
    <property type="match status" value="1"/>
</dbReference>
<keyword evidence="16" id="KW-1185">Reference proteome</keyword>
<dbReference type="FunFam" id="3.90.640.10:FF:000039">
    <property type="entry name" value="Hsp70 family chaperone Lhs1/Orp150"/>
    <property type="match status" value="1"/>
</dbReference>
<feature type="domain" description="Misato Segment II tubulin-like" evidence="13">
    <location>
        <begin position="52"/>
        <end position="143"/>
    </location>
</feature>
<dbReference type="InterPro" id="IPR013126">
    <property type="entry name" value="Hsp_70_fam"/>
</dbReference>
<evidence type="ECO:0000256" key="8">
    <source>
        <dbReference type="ARBA" id="ARBA00022824"/>
    </source>
</evidence>
<dbReference type="PRINTS" id="PR00301">
    <property type="entry name" value="HEATSHOCK70"/>
</dbReference>
<dbReference type="Pfam" id="PF14881">
    <property type="entry name" value="Tubulin_3"/>
    <property type="match status" value="1"/>
</dbReference>
<dbReference type="FunFam" id="3.30.30.30:FF:000004">
    <property type="entry name" value="hypoxia up-regulated protein 1"/>
    <property type="match status" value="1"/>
</dbReference>
<dbReference type="Gene3D" id="3.40.50.1440">
    <property type="entry name" value="Tubulin/FtsZ, GTPase domain"/>
    <property type="match status" value="1"/>
</dbReference>
<dbReference type="OrthoDB" id="10262720at2759"/>
<dbReference type="GO" id="GO:0005788">
    <property type="term" value="C:endoplasmic reticulum lumen"/>
    <property type="evidence" value="ECO:0007669"/>
    <property type="project" value="UniProtKB-SubCell"/>
</dbReference>
<dbReference type="InterPro" id="IPR029047">
    <property type="entry name" value="HSP70_peptide-bd_sf"/>
</dbReference>
<dbReference type="GO" id="GO:0140662">
    <property type="term" value="F:ATP-dependent protein folding chaperone"/>
    <property type="evidence" value="ECO:0007669"/>
    <property type="project" value="InterPro"/>
</dbReference>
<keyword evidence="9" id="KW-0067">ATP-binding</keyword>
<evidence type="ECO:0000256" key="6">
    <source>
        <dbReference type="ARBA" id="ARBA00022729"/>
    </source>
</evidence>
<reference evidence="15 16" key="1">
    <citation type="submission" date="2015-02" db="EMBL/GenBank/DDBJ databases">
        <title>Draft Genome Sequences of Two Closely-Related Aflatoxigenic Aspergillus Species Obtained from the Cote d'Ivoire.</title>
        <authorList>
            <person name="Moore G.G."/>
            <person name="Beltz S.B."/>
            <person name="Mack B.M."/>
        </authorList>
    </citation>
    <scope>NUCLEOTIDE SEQUENCE [LARGE SCALE GENOMIC DNA]</scope>
    <source>
        <strain evidence="15 16">SRRC1432</strain>
    </source>
</reference>
<dbReference type="Gene3D" id="3.30.30.30">
    <property type="match status" value="1"/>
</dbReference>
<dbReference type="SUPFAM" id="SSF100934">
    <property type="entry name" value="Heat shock protein 70kD (HSP70), C-terminal subdomain"/>
    <property type="match status" value="1"/>
</dbReference>
<keyword evidence="11" id="KW-0143">Chaperone</keyword>
<organism evidence="15 16">
    <name type="scientific">Aspergillus ochraceoroseus</name>
    <dbReference type="NCBI Taxonomy" id="138278"/>
    <lineage>
        <taxon>Eukaryota</taxon>
        <taxon>Fungi</taxon>
        <taxon>Dikarya</taxon>
        <taxon>Ascomycota</taxon>
        <taxon>Pezizomycotina</taxon>
        <taxon>Eurotiomycetes</taxon>
        <taxon>Eurotiomycetidae</taxon>
        <taxon>Eurotiales</taxon>
        <taxon>Aspergillaceae</taxon>
        <taxon>Aspergillus</taxon>
        <taxon>Aspergillus subgen. Nidulantes</taxon>
    </lineage>
</organism>
<accession>A0A0F8WAI0</accession>
<feature type="region of interest" description="Disordered" evidence="12">
    <location>
        <begin position="1164"/>
        <end position="1208"/>
    </location>
</feature>
<evidence type="ECO:0000256" key="4">
    <source>
        <dbReference type="ARBA" id="ARBA00007381"/>
    </source>
</evidence>
<gene>
    <name evidence="15" type="ORF">AOCH_001761</name>
</gene>
<evidence type="ECO:0000256" key="11">
    <source>
        <dbReference type="ARBA" id="ARBA00023186"/>
    </source>
</evidence>
<dbReference type="Pfam" id="PF10644">
    <property type="entry name" value="Misat_Tub_SegII"/>
    <property type="match status" value="1"/>
</dbReference>
<feature type="domain" description="DML1/Misato tubulin" evidence="14">
    <location>
        <begin position="149"/>
        <end position="331"/>
    </location>
</feature>
<dbReference type="Pfam" id="PF00012">
    <property type="entry name" value="HSP70"/>
    <property type="match status" value="1"/>
</dbReference>
<dbReference type="InterPro" id="IPR029048">
    <property type="entry name" value="HSP70_C_sf"/>
</dbReference>
<evidence type="ECO:0000256" key="5">
    <source>
        <dbReference type="ARBA" id="ARBA00008507"/>
    </source>
</evidence>
<feature type="compositionally biased region" description="Low complexity" evidence="12">
    <location>
        <begin position="1489"/>
        <end position="1498"/>
    </location>
</feature>
<feature type="region of interest" description="Disordered" evidence="12">
    <location>
        <begin position="1487"/>
        <end position="1545"/>
    </location>
</feature>
<evidence type="ECO:0000313" key="16">
    <source>
        <dbReference type="Proteomes" id="UP000034947"/>
    </source>
</evidence>
<dbReference type="CDD" id="cd10230">
    <property type="entry name" value="ASKHA_NBD_HSP70_HYOU1"/>
    <property type="match status" value="1"/>
</dbReference>
<evidence type="ECO:0000259" key="13">
    <source>
        <dbReference type="Pfam" id="PF10644"/>
    </source>
</evidence>
<evidence type="ECO:0000256" key="3">
    <source>
        <dbReference type="ARBA" id="ARBA00004319"/>
    </source>
</evidence>
<evidence type="ECO:0000256" key="7">
    <source>
        <dbReference type="ARBA" id="ARBA00022741"/>
    </source>
</evidence>
<feature type="compositionally biased region" description="Low complexity" evidence="12">
    <location>
        <begin position="1373"/>
        <end position="1392"/>
    </location>
</feature>